<dbReference type="Gene3D" id="3.30.230.10">
    <property type="match status" value="1"/>
</dbReference>
<dbReference type="InterPro" id="IPR003593">
    <property type="entry name" value="AAA+_ATPase"/>
</dbReference>
<sequence>MKAVRSIYYTRRSFLLCNPSRIPVSLSFLSRHFHSSNPWFALHSPDTDGTHTNPRVWTAYDPLTGELSTRSSGYESISPDTDSASGDEVTEDYVTVRTYGKAKNANLSNGDKTHWRFSDDCRLESICLDNKSSTENEESLDFETERTFGKSKIDDFSIGDKTQKSVSGFNSKVGHYPKENTDDISEKKAFSINEFGLGNRVGSKMKGKSKVWWVCENCGHSDEQRWDVCRSCDGSGTMKRFSLVETKDNGVEFSETVMRSWLPKDAGDVKPVRLIDVKSGINKVNYRIPLLGTFGNEVVRVLGGGLVPGSLVLIGGDPGVGKSTLLLQMAALVSEGLDSDQPASVVYVSGEEDILVKVQPHSPRALIVDSIQTVCLKEVTGSSGGLLQVKECTSVLLRFAKKTNIPVLLAGHVTKAGDIAGPSVLEHIVDAVLYLEVAGLAVAVIMDGSRAFLIQIQALCVSSSTASRHVNGIQARRADMIISVLAKQAGLKMQEKAVYLNVVSGVSLTETAGDLAIAVSICSSFLEHPIPNGFAFIGEIGLGGELRMVQRMDKRVSTVAKLGYKKCIVPMSAEKPLATLDFGEMEVIGCKDLKGAIKTIFSKY</sequence>
<protein>
    <recommendedName>
        <fullName evidence="1">AAA+ ATPase domain-containing protein</fullName>
    </recommendedName>
</protein>
<reference evidence="2 3" key="1">
    <citation type="journal article" date="2024" name="G3 (Bethesda)">
        <title>Genome assembly of Hibiscus sabdariffa L. provides insights into metabolisms of medicinal natural products.</title>
        <authorList>
            <person name="Kim T."/>
        </authorList>
    </citation>
    <scope>NUCLEOTIDE SEQUENCE [LARGE SCALE GENOMIC DNA]</scope>
    <source>
        <strain evidence="2">TK-2024</strain>
        <tissue evidence="2">Old leaves</tissue>
    </source>
</reference>
<comment type="caution">
    <text evidence="2">The sequence shown here is derived from an EMBL/GenBank/DDBJ whole genome shotgun (WGS) entry which is preliminary data.</text>
</comment>
<dbReference type="PANTHER" id="PTHR32472:SF10">
    <property type="entry name" value="DNA REPAIR PROTEIN RADA-LIKE PROTEIN"/>
    <property type="match status" value="1"/>
</dbReference>
<dbReference type="Pfam" id="PF13541">
    <property type="entry name" value="ChlI"/>
    <property type="match status" value="1"/>
</dbReference>
<dbReference type="PANTHER" id="PTHR32472">
    <property type="entry name" value="DNA REPAIR PROTEIN RADA"/>
    <property type="match status" value="1"/>
</dbReference>
<dbReference type="SMART" id="SM00382">
    <property type="entry name" value="AAA"/>
    <property type="match status" value="1"/>
</dbReference>
<dbReference type="EMBL" id="JBBPBN010000057">
    <property type="protein sequence ID" value="KAK8988696.1"/>
    <property type="molecule type" value="Genomic_DNA"/>
</dbReference>
<dbReference type="Gene3D" id="3.40.50.300">
    <property type="entry name" value="P-loop containing nucleotide triphosphate hydrolases"/>
    <property type="match status" value="2"/>
</dbReference>
<evidence type="ECO:0000313" key="2">
    <source>
        <dbReference type="EMBL" id="KAK8988696.1"/>
    </source>
</evidence>
<accession>A0ABR2PK52</accession>
<dbReference type="SUPFAM" id="SSF52540">
    <property type="entry name" value="P-loop containing nucleoside triphosphate hydrolases"/>
    <property type="match status" value="1"/>
</dbReference>
<dbReference type="SUPFAM" id="SSF54211">
    <property type="entry name" value="Ribosomal protein S5 domain 2-like"/>
    <property type="match status" value="1"/>
</dbReference>
<evidence type="ECO:0000259" key="1">
    <source>
        <dbReference type="SMART" id="SM00382"/>
    </source>
</evidence>
<proteinExistence type="predicted"/>
<dbReference type="InterPro" id="IPR027417">
    <property type="entry name" value="P-loop_NTPase"/>
</dbReference>
<feature type="domain" description="AAA+ ATPase" evidence="1">
    <location>
        <begin position="308"/>
        <end position="439"/>
    </location>
</feature>
<evidence type="ECO:0000313" key="3">
    <source>
        <dbReference type="Proteomes" id="UP001396334"/>
    </source>
</evidence>
<dbReference type="PRINTS" id="PR01874">
    <property type="entry name" value="DNAREPAIRADA"/>
</dbReference>
<gene>
    <name evidence="2" type="ORF">V6N11_030076</name>
</gene>
<name>A0ABR2PK52_9ROSI</name>
<keyword evidence="3" id="KW-1185">Reference proteome</keyword>
<dbReference type="Proteomes" id="UP001396334">
    <property type="component" value="Unassembled WGS sequence"/>
</dbReference>
<dbReference type="Pfam" id="PF13481">
    <property type="entry name" value="AAA_25"/>
    <property type="match status" value="1"/>
</dbReference>
<dbReference type="InterPro" id="IPR020568">
    <property type="entry name" value="Ribosomal_Su5_D2-typ_SF"/>
</dbReference>
<dbReference type="InterPro" id="IPR014721">
    <property type="entry name" value="Ribsml_uS5_D2-typ_fold_subgr"/>
</dbReference>
<organism evidence="2 3">
    <name type="scientific">Hibiscus sabdariffa</name>
    <name type="common">roselle</name>
    <dbReference type="NCBI Taxonomy" id="183260"/>
    <lineage>
        <taxon>Eukaryota</taxon>
        <taxon>Viridiplantae</taxon>
        <taxon>Streptophyta</taxon>
        <taxon>Embryophyta</taxon>
        <taxon>Tracheophyta</taxon>
        <taxon>Spermatophyta</taxon>
        <taxon>Magnoliopsida</taxon>
        <taxon>eudicotyledons</taxon>
        <taxon>Gunneridae</taxon>
        <taxon>Pentapetalae</taxon>
        <taxon>rosids</taxon>
        <taxon>malvids</taxon>
        <taxon>Malvales</taxon>
        <taxon>Malvaceae</taxon>
        <taxon>Malvoideae</taxon>
        <taxon>Hibiscus</taxon>
    </lineage>
</organism>